<evidence type="ECO:0000259" key="2">
    <source>
        <dbReference type="PROSITE" id="PS50975"/>
    </source>
</evidence>
<comment type="caution">
    <text evidence="3">The sequence shown here is derived from an EMBL/GenBank/DDBJ whole genome shotgun (WGS) entry which is preliminary data.</text>
</comment>
<evidence type="ECO:0000256" key="1">
    <source>
        <dbReference type="PROSITE-ProRule" id="PRU00409"/>
    </source>
</evidence>
<dbReference type="Gene3D" id="3.30.470.20">
    <property type="entry name" value="ATP-grasp fold, B domain"/>
    <property type="match status" value="1"/>
</dbReference>
<reference evidence="3" key="1">
    <citation type="journal article" date="2023" name="Front. Microbiol.">
        <title>Genomic-based phylogenetic and metabolic analyses of the genus Natronomonas, and description of Natronomonas aquatica sp. nov.</title>
        <authorList>
            <person name="Garcia-Roldan A."/>
            <person name="Duran-Viseras A."/>
            <person name="de la Haba R.R."/>
            <person name="Corral P."/>
            <person name="Sanchez-Porro C."/>
            <person name="Ventosa A."/>
        </authorList>
    </citation>
    <scope>NUCLEOTIDE SEQUENCE</scope>
    <source>
        <strain evidence="3">F2-12</strain>
    </source>
</reference>
<evidence type="ECO:0000313" key="4">
    <source>
        <dbReference type="Proteomes" id="UP001139494"/>
    </source>
</evidence>
<keyword evidence="1" id="KW-0547">Nucleotide-binding</keyword>
<dbReference type="Gene3D" id="3.40.50.20">
    <property type="match status" value="1"/>
</dbReference>
<dbReference type="Proteomes" id="UP001139494">
    <property type="component" value="Unassembled WGS sequence"/>
</dbReference>
<dbReference type="GO" id="GO:0005524">
    <property type="term" value="F:ATP binding"/>
    <property type="evidence" value="ECO:0007669"/>
    <property type="project" value="UniProtKB-UniRule"/>
</dbReference>
<keyword evidence="1" id="KW-0067">ATP-binding</keyword>
<dbReference type="Pfam" id="PF21360">
    <property type="entry name" value="PylC-like_N"/>
    <property type="match status" value="1"/>
</dbReference>
<organism evidence="3 4">
    <name type="scientific">Natronomonas aquatica</name>
    <dbReference type="NCBI Taxonomy" id="2841590"/>
    <lineage>
        <taxon>Archaea</taxon>
        <taxon>Methanobacteriati</taxon>
        <taxon>Methanobacteriota</taxon>
        <taxon>Stenosarchaea group</taxon>
        <taxon>Halobacteria</taxon>
        <taxon>Halobacteriales</taxon>
        <taxon>Natronomonadaceae</taxon>
        <taxon>Natronomonas</taxon>
    </lineage>
</organism>
<accession>A0A9R1CW95</accession>
<dbReference type="InterPro" id="IPR048764">
    <property type="entry name" value="PylC_N"/>
</dbReference>
<gene>
    <name evidence="3" type="ORF">KM295_15810</name>
</gene>
<dbReference type="PROSITE" id="PS50975">
    <property type="entry name" value="ATP_GRASP"/>
    <property type="match status" value="1"/>
</dbReference>
<dbReference type="Pfam" id="PF02655">
    <property type="entry name" value="ATP-grasp_3"/>
    <property type="match status" value="1"/>
</dbReference>
<keyword evidence="4" id="KW-1185">Reference proteome</keyword>
<sequence length="356" mass="39847">MPTDIDTVLITCVGGGGANNAIRSFRRSDRYDMDIIGTDSDRVLASKSLADETFVVPKGNDGDYVDVMSRIVDDHDVDVFVPQHEVEVQRVSEERDAFDCSVLLPQGDSVKLCLDKLRLQRRLDDAGFEAPETVSLENYSVREAFDELSDGEPLWFRSRFGSGSMEALPLDDAEQAKQWVEYCENNGGDRSNFTLSEFLPGKDYQIFMLWDEGELVLGKACDRRRYFFGQEHTGASTPLVSRMVDDDELNETARAVIDEVAPNASGNLGVDFKVAPDGTPKVTEVNVGKFVMVNNFFNMTGEYNMAELFLDVAAGRSPRYEDPFGDIDTEQFLVRGIDLEPDILSIDEIESIQEYD</sequence>
<protein>
    <submittedName>
        <fullName evidence="3">ATP-grasp domain-containing protein</fullName>
    </submittedName>
</protein>
<dbReference type="EMBL" id="JAHLKM010000046">
    <property type="protein sequence ID" value="MCQ4334917.1"/>
    <property type="molecule type" value="Genomic_DNA"/>
</dbReference>
<dbReference type="InterPro" id="IPR011761">
    <property type="entry name" value="ATP-grasp"/>
</dbReference>
<proteinExistence type="predicted"/>
<name>A0A9R1CW95_9EURY</name>
<feature type="domain" description="ATP-grasp" evidence="2">
    <location>
        <begin position="120"/>
        <end position="314"/>
    </location>
</feature>
<dbReference type="RefSeq" id="WP_256031202.1">
    <property type="nucleotide sequence ID" value="NZ_JAHLKM010000046.1"/>
</dbReference>
<dbReference type="SUPFAM" id="SSF56059">
    <property type="entry name" value="Glutathione synthetase ATP-binding domain-like"/>
    <property type="match status" value="1"/>
</dbReference>
<dbReference type="GO" id="GO:0046872">
    <property type="term" value="F:metal ion binding"/>
    <property type="evidence" value="ECO:0007669"/>
    <property type="project" value="InterPro"/>
</dbReference>
<dbReference type="InterPro" id="IPR003806">
    <property type="entry name" value="ATP-grasp_PylC-type"/>
</dbReference>
<evidence type="ECO:0000313" key="3">
    <source>
        <dbReference type="EMBL" id="MCQ4334917.1"/>
    </source>
</evidence>
<dbReference type="AlphaFoldDB" id="A0A9R1CW95"/>